<proteinExistence type="predicted"/>
<sequence length="144" mass="15480">FPGFIGPTGVIQLLGSVFTASSVWLIGVTSGFPSTSLVLCRVPSSTSSPWKHFRHRTSQSLIFCHGLLGLWLYLDHPPLQLLPSSGFPIVLDRSLITPVSEIPSSTSVTRASRFTLGFPAFRQNATLVPPTAGSTMVFVFFAAS</sequence>
<comment type="caution">
    <text evidence="1">The sequence shown here is derived from an EMBL/GenBank/DDBJ whole genome shotgun (WGS) entry which is preliminary data.</text>
</comment>
<accession>A0ABD0Q6V9</accession>
<dbReference type="Proteomes" id="UP001529510">
    <property type="component" value="Unassembled WGS sequence"/>
</dbReference>
<reference evidence="1 2" key="1">
    <citation type="submission" date="2024-05" db="EMBL/GenBank/DDBJ databases">
        <title>Genome sequencing and assembly of Indian major carp, Cirrhinus mrigala (Hamilton, 1822).</title>
        <authorList>
            <person name="Mohindra V."/>
            <person name="Chowdhury L.M."/>
            <person name="Lal K."/>
            <person name="Jena J.K."/>
        </authorList>
    </citation>
    <scope>NUCLEOTIDE SEQUENCE [LARGE SCALE GENOMIC DNA]</scope>
    <source>
        <strain evidence="1">CM1030</strain>
        <tissue evidence="1">Blood</tissue>
    </source>
</reference>
<dbReference type="AlphaFoldDB" id="A0ABD0Q6V9"/>
<keyword evidence="2" id="KW-1185">Reference proteome</keyword>
<dbReference type="EMBL" id="JAMKFB020000010">
    <property type="protein sequence ID" value="KAL0182014.1"/>
    <property type="molecule type" value="Genomic_DNA"/>
</dbReference>
<evidence type="ECO:0000313" key="1">
    <source>
        <dbReference type="EMBL" id="KAL0182014.1"/>
    </source>
</evidence>
<organism evidence="1 2">
    <name type="scientific">Cirrhinus mrigala</name>
    <name type="common">Mrigala</name>
    <dbReference type="NCBI Taxonomy" id="683832"/>
    <lineage>
        <taxon>Eukaryota</taxon>
        <taxon>Metazoa</taxon>
        <taxon>Chordata</taxon>
        <taxon>Craniata</taxon>
        <taxon>Vertebrata</taxon>
        <taxon>Euteleostomi</taxon>
        <taxon>Actinopterygii</taxon>
        <taxon>Neopterygii</taxon>
        <taxon>Teleostei</taxon>
        <taxon>Ostariophysi</taxon>
        <taxon>Cypriniformes</taxon>
        <taxon>Cyprinidae</taxon>
        <taxon>Labeoninae</taxon>
        <taxon>Labeonini</taxon>
        <taxon>Cirrhinus</taxon>
    </lineage>
</organism>
<gene>
    <name evidence="1" type="ORF">M9458_021389</name>
</gene>
<feature type="non-terminal residue" evidence="1">
    <location>
        <position position="1"/>
    </location>
</feature>
<name>A0ABD0Q6V9_CIRMR</name>
<feature type="non-terminal residue" evidence="1">
    <location>
        <position position="144"/>
    </location>
</feature>
<evidence type="ECO:0008006" key="3">
    <source>
        <dbReference type="Google" id="ProtNLM"/>
    </source>
</evidence>
<evidence type="ECO:0000313" key="2">
    <source>
        <dbReference type="Proteomes" id="UP001529510"/>
    </source>
</evidence>
<protein>
    <recommendedName>
        <fullName evidence="3">Cytochrome c biogenesis B</fullName>
    </recommendedName>
</protein>